<comment type="caution">
    <text evidence="1">The sequence shown here is derived from an EMBL/GenBank/DDBJ whole genome shotgun (WGS) entry which is preliminary data.</text>
</comment>
<protein>
    <recommendedName>
        <fullName evidence="3">DUF4238 domain-containing protein</fullName>
    </recommendedName>
</protein>
<dbReference type="InterPro" id="IPR025332">
    <property type="entry name" value="DUF4238"/>
</dbReference>
<dbReference type="RefSeq" id="WP_284205621.1">
    <property type="nucleotide sequence ID" value="NZ_BSPQ01000026.1"/>
</dbReference>
<evidence type="ECO:0000313" key="2">
    <source>
        <dbReference type="Proteomes" id="UP001157353"/>
    </source>
</evidence>
<evidence type="ECO:0000313" key="1">
    <source>
        <dbReference type="EMBL" id="GLS92515.1"/>
    </source>
</evidence>
<sequence length="335" mass="39018">MKNPTNKNHFSPTFANQNWTSKEEGWHYSYYYFCENRQCVVEAHKDKGKTAWGFKYNLYSQSIEDKLDIELENQASLLYKKLLLNELLSPNERMKWGQFIISQAVRTPSYFKYRGKLEELNGGDKSYKDEIIGCQWCDDNKYIANRNWIILEAAEDDYFVRTDNPIYMTGFLNNPTTAIYYPLSPKKCFVACSFIENIYMPKGMEIPPPKQQLHKLSKGDAVKINFDIIRSTSNSLIVAKRNNDWATNHMNLQLLGVAPQIPFMLSTADNAISELEQMNRIINLMSITDNVEYSQNREYELKPFYGTEFSMGINPFSVFGVTDEKLRELHPDIEI</sequence>
<organism evidence="1 2">
    <name type="scientific">Psychromonas marina</name>
    <dbReference type="NCBI Taxonomy" id="88364"/>
    <lineage>
        <taxon>Bacteria</taxon>
        <taxon>Pseudomonadati</taxon>
        <taxon>Pseudomonadota</taxon>
        <taxon>Gammaproteobacteria</taxon>
        <taxon>Alteromonadales</taxon>
        <taxon>Psychromonadaceae</taxon>
        <taxon>Psychromonas</taxon>
    </lineage>
</organism>
<accession>A0ABQ6E5C5</accession>
<dbReference type="EMBL" id="BSPQ01000026">
    <property type="protein sequence ID" value="GLS92515.1"/>
    <property type="molecule type" value="Genomic_DNA"/>
</dbReference>
<reference evidence="2" key="1">
    <citation type="journal article" date="2019" name="Int. J. Syst. Evol. Microbiol.">
        <title>The Global Catalogue of Microorganisms (GCM) 10K type strain sequencing project: providing services to taxonomists for standard genome sequencing and annotation.</title>
        <authorList>
            <consortium name="The Broad Institute Genomics Platform"/>
            <consortium name="The Broad Institute Genome Sequencing Center for Infectious Disease"/>
            <person name="Wu L."/>
            <person name="Ma J."/>
        </authorList>
    </citation>
    <scope>NUCLEOTIDE SEQUENCE [LARGE SCALE GENOMIC DNA]</scope>
    <source>
        <strain evidence="2">NBRC 103166</strain>
    </source>
</reference>
<evidence type="ECO:0008006" key="3">
    <source>
        <dbReference type="Google" id="ProtNLM"/>
    </source>
</evidence>
<dbReference type="Proteomes" id="UP001157353">
    <property type="component" value="Unassembled WGS sequence"/>
</dbReference>
<keyword evidence="2" id="KW-1185">Reference proteome</keyword>
<proteinExistence type="predicted"/>
<name>A0ABQ6E5C5_9GAMM</name>
<dbReference type="Pfam" id="PF14022">
    <property type="entry name" value="DUF4238"/>
    <property type="match status" value="1"/>
</dbReference>
<gene>
    <name evidence="1" type="ORF">GCM10007916_35870</name>
</gene>